<accession>A0A841RAF1</accession>
<evidence type="ECO:0000313" key="3">
    <source>
        <dbReference type="EMBL" id="MBB6480905.1"/>
    </source>
</evidence>
<feature type="region of interest" description="Disordered" evidence="1">
    <location>
        <begin position="103"/>
        <end position="123"/>
    </location>
</feature>
<sequence>MAFSIRMGVPEMELFWNDLTKKADKGSLSKTEQKLFKKLVKAFGFLSQNPRHPGLSSHEISDLSRRYGMKVWESYLENNTPSAGRIFWVYGPDQKDITIIGIEPHPEDKKRGGYDKVKLSELN</sequence>
<gene>
    <name evidence="2" type="ORF">HNR50_002566</name>
    <name evidence="3" type="ORF">HNR50_002578</name>
</gene>
<reference evidence="3 4" key="1">
    <citation type="submission" date="2020-08" db="EMBL/GenBank/DDBJ databases">
        <title>Genomic Encyclopedia of Type Strains, Phase IV (KMG-IV): sequencing the most valuable type-strain genomes for metagenomic binning, comparative biology and taxonomic classification.</title>
        <authorList>
            <person name="Goeker M."/>
        </authorList>
    </citation>
    <scope>NUCLEOTIDE SEQUENCE [LARGE SCALE GENOMIC DNA]</scope>
    <source>
        <strain evidence="3 4">DSM 2461</strain>
    </source>
</reference>
<dbReference type="EMBL" id="JACHGJ010000004">
    <property type="protein sequence ID" value="MBB6480893.1"/>
    <property type="molecule type" value="Genomic_DNA"/>
</dbReference>
<dbReference type="RefSeq" id="WP_184747148.1">
    <property type="nucleotide sequence ID" value="NZ_JACHGJ010000004.1"/>
</dbReference>
<comment type="caution">
    <text evidence="3">The sequence shown here is derived from an EMBL/GenBank/DDBJ whole genome shotgun (WGS) entry which is preliminary data.</text>
</comment>
<keyword evidence="4" id="KW-1185">Reference proteome</keyword>
<evidence type="ECO:0000256" key="1">
    <source>
        <dbReference type="SAM" id="MobiDB-lite"/>
    </source>
</evidence>
<protein>
    <submittedName>
        <fullName evidence="3">Uncharacterized protein</fullName>
    </submittedName>
</protein>
<proteinExistence type="predicted"/>
<dbReference type="EMBL" id="JACHGJ010000004">
    <property type="protein sequence ID" value="MBB6480905.1"/>
    <property type="molecule type" value="Genomic_DNA"/>
</dbReference>
<dbReference type="AlphaFoldDB" id="A0A841RAF1"/>
<name>A0A841RAF1_9SPIO</name>
<evidence type="ECO:0000313" key="4">
    <source>
        <dbReference type="Proteomes" id="UP000587760"/>
    </source>
</evidence>
<organism evidence="3 4">
    <name type="scientific">Spirochaeta isovalerica</name>
    <dbReference type="NCBI Taxonomy" id="150"/>
    <lineage>
        <taxon>Bacteria</taxon>
        <taxon>Pseudomonadati</taxon>
        <taxon>Spirochaetota</taxon>
        <taxon>Spirochaetia</taxon>
        <taxon>Spirochaetales</taxon>
        <taxon>Spirochaetaceae</taxon>
        <taxon>Spirochaeta</taxon>
    </lineage>
</organism>
<dbReference type="Proteomes" id="UP000587760">
    <property type="component" value="Unassembled WGS sequence"/>
</dbReference>
<evidence type="ECO:0000313" key="2">
    <source>
        <dbReference type="EMBL" id="MBB6480893.1"/>
    </source>
</evidence>
<feature type="compositionally biased region" description="Basic and acidic residues" evidence="1">
    <location>
        <begin position="104"/>
        <end position="123"/>
    </location>
</feature>